<reference evidence="1" key="1">
    <citation type="submission" date="2020-05" db="EMBL/GenBank/DDBJ databases">
        <title>Phylogenomic resolution of chytrid fungi.</title>
        <authorList>
            <person name="Stajich J.E."/>
            <person name="Amses K."/>
            <person name="Simmons R."/>
            <person name="Seto K."/>
            <person name="Myers J."/>
            <person name="Bonds A."/>
            <person name="Quandt C.A."/>
            <person name="Barry K."/>
            <person name="Liu P."/>
            <person name="Grigoriev I."/>
            <person name="Longcore J.E."/>
            <person name="James T.Y."/>
        </authorList>
    </citation>
    <scope>NUCLEOTIDE SEQUENCE</scope>
    <source>
        <strain evidence="1">JEL0379</strain>
    </source>
</reference>
<sequence length="196" mass="22497">TLCTALSDIVLHHEREDGYLPQAFHSHKVEPIGPVMDALVVNLIKIVRWTINRLFLPHSMTKSLPKIGLDHLAFTPLQQKKSITFNTDLGFITKIVDANIVDKEALLSFYQKISKSYNNLETNEEVRHIIRHTPTIRQPAVDKRGNFCKDDTEKICWIDSKVVKAKQKHQDDKVVPVLPEAHDKPEFRGGNEWKIC</sequence>
<dbReference type="EMBL" id="JADGJQ010000286">
    <property type="protein sequence ID" value="KAJ3164290.1"/>
    <property type="molecule type" value="Genomic_DNA"/>
</dbReference>
<proteinExistence type="predicted"/>
<dbReference type="AlphaFoldDB" id="A0AAD5XLJ9"/>
<gene>
    <name evidence="1" type="ORF">HDU87_003782</name>
</gene>
<evidence type="ECO:0000313" key="1">
    <source>
        <dbReference type="EMBL" id="KAJ3164290.1"/>
    </source>
</evidence>
<protein>
    <submittedName>
        <fullName evidence="1">Uncharacterized protein</fullName>
    </submittedName>
</protein>
<dbReference type="Proteomes" id="UP001212152">
    <property type="component" value="Unassembled WGS sequence"/>
</dbReference>
<keyword evidence="2" id="KW-1185">Reference proteome</keyword>
<organism evidence="1 2">
    <name type="scientific">Geranomyces variabilis</name>
    <dbReference type="NCBI Taxonomy" id="109894"/>
    <lineage>
        <taxon>Eukaryota</taxon>
        <taxon>Fungi</taxon>
        <taxon>Fungi incertae sedis</taxon>
        <taxon>Chytridiomycota</taxon>
        <taxon>Chytridiomycota incertae sedis</taxon>
        <taxon>Chytridiomycetes</taxon>
        <taxon>Spizellomycetales</taxon>
        <taxon>Powellomycetaceae</taxon>
        <taxon>Geranomyces</taxon>
    </lineage>
</organism>
<accession>A0AAD5XLJ9</accession>
<feature type="non-terminal residue" evidence="1">
    <location>
        <position position="1"/>
    </location>
</feature>
<name>A0AAD5XLJ9_9FUNG</name>
<comment type="caution">
    <text evidence="1">The sequence shown here is derived from an EMBL/GenBank/DDBJ whole genome shotgun (WGS) entry which is preliminary data.</text>
</comment>
<evidence type="ECO:0000313" key="2">
    <source>
        <dbReference type="Proteomes" id="UP001212152"/>
    </source>
</evidence>